<feature type="transmembrane region" description="Helical" evidence="6">
    <location>
        <begin position="108"/>
        <end position="127"/>
    </location>
</feature>
<feature type="transmembrane region" description="Helical" evidence="6">
    <location>
        <begin position="46"/>
        <end position="72"/>
    </location>
</feature>
<feature type="transmembrane region" description="Helical" evidence="6">
    <location>
        <begin position="84"/>
        <end position="102"/>
    </location>
</feature>
<comment type="subcellular location">
    <subcellularLocation>
        <location evidence="1">Membrane</location>
        <topology evidence="1">Multi-pass membrane protein</topology>
    </subcellularLocation>
</comment>
<dbReference type="Proteomes" id="UP000612055">
    <property type="component" value="Unassembled WGS sequence"/>
</dbReference>
<feature type="domain" description="Sugar phosphate transporter" evidence="7">
    <location>
        <begin position="17"/>
        <end position="305"/>
    </location>
</feature>
<evidence type="ECO:0000256" key="3">
    <source>
        <dbReference type="ARBA" id="ARBA00022989"/>
    </source>
</evidence>
<dbReference type="SUPFAM" id="SSF103481">
    <property type="entry name" value="Multidrug resistance efflux transporter EmrE"/>
    <property type="match status" value="1"/>
</dbReference>
<feature type="transmembrane region" description="Helical" evidence="6">
    <location>
        <begin position="12"/>
        <end position="34"/>
    </location>
</feature>
<dbReference type="InterPro" id="IPR004853">
    <property type="entry name" value="Sugar_P_trans_dom"/>
</dbReference>
<dbReference type="GO" id="GO:0016020">
    <property type="term" value="C:membrane"/>
    <property type="evidence" value="ECO:0007669"/>
    <property type="project" value="UniProtKB-SubCell"/>
</dbReference>
<evidence type="ECO:0000259" key="7">
    <source>
        <dbReference type="Pfam" id="PF03151"/>
    </source>
</evidence>
<dbReference type="InterPro" id="IPR037185">
    <property type="entry name" value="EmrE-like"/>
</dbReference>
<evidence type="ECO:0000256" key="4">
    <source>
        <dbReference type="ARBA" id="ARBA00023136"/>
    </source>
</evidence>
<accession>A0A835XL26</accession>
<organism evidence="8 9">
    <name type="scientific">Edaphochlamys debaryana</name>
    <dbReference type="NCBI Taxonomy" id="47281"/>
    <lineage>
        <taxon>Eukaryota</taxon>
        <taxon>Viridiplantae</taxon>
        <taxon>Chlorophyta</taxon>
        <taxon>core chlorophytes</taxon>
        <taxon>Chlorophyceae</taxon>
        <taxon>CS clade</taxon>
        <taxon>Chlamydomonadales</taxon>
        <taxon>Chlamydomonadales incertae sedis</taxon>
        <taxon>Edaphochlamys</taxon>
    </lineage>
</organism>
<dbReference type="PANTHER" id="PTHR11132">
    <property type="entry name" value="SOLUTE CARRIER FAMILY 35"/>
    <property type="match status" value="1"/>
</dbReference>
<evidence type="ECO:0000313" key="9">
    <source>
        <dbReference type="Proteomes" id="UP000612055"/>
    </source>
</evidence>
<keyword evidence="9" id="KW-1185">Reference proteome</keyword>
<dbReference type="AlphaFoldDB" id="A0A835XL26"/>
<feature type="compositionally biased region" description="Polar residues" evidence="5">
    <location>
        <begin position="324"/>
        <end position="335"/>
    </location>
</feature>
<dbReference type="OrthoDB" id="10261634at2759"/>
<comment type="caution">
    <text evidence="8">The sequence shown here is derived from an EMBL/GenBank/DDBJ whole genome shotgun (WGS) entry which is preliminary data.</text>
</comment>
<keyword evidence="2 6" id="KW-0812">Transmembrane</keyword>
<feature type="transmembrane region" description="Helical" evidence="6">
    <location>
        <begin position="235"/>
        <end position="254"/>
    </location>
</feature>
<sequence>MAGPGQPSGMASALITGTAIICWYVSNIGVLLLNKYLLSSTGFDNPVFLTLCHMIACTTIGLVASLSGFLPLKPVKSWQQFMKIVVLAAVFCLTVVLGNMSLNYIPVSFNQAVGSTTPFFTAILAFAMQGHREVPLTYYSLVPIMVGVVVASGGEPSFNFVGFSCCLAATALRALKSVLQSILMTDPSEKLDPMSLLLYMSATSVFLLVPMSAVLEPTAYTEVMELINGSPGFGWWLLSNSCLAYFVNLTNFLVTKFTSALTLQVLGNAKGVVAAAVSVAVFKNMVTWQGCVGYAITVGGVFLYSESKRRAKAAGAAPAGRAPSNSQLTTQQSGDKGSDKGAEREPLLGGLTGPSPKTSGNADVFFRGSDTRV</sequence>
<feature type="transmembrane region" description="Helical" evidence="6">
    <location>
        <begin position="286"/>
        <end position="304"/>
    </location>
</feature>
<dbReference type="Pfam" id="PF03151">
    <property type="entry name" value="TPT"/>
    <property type="match status" value="1"/>
</dbReference>
<keyword evidence="3 6" id="KW-1133">Transmembrane helix</keyword>
<feature type="compositionally biased region" description="Basic and acidic residues" evidence="5">
    <location>
        <begin position="336"/>
        <end position="346"/>
    </location>
</feature>
<gene>
    <name evidence="8" type="ORF">HYH03_016956</name>
</gene>
<proteinExistence type="predicted"/>
<evidence type="ECO:0000313" key="8">
    <source>
        <dbReference type="EMBL" id="KAG2484221.1"/>
    </source>
</evidence>
<feature type="transmembrane region" description="Helical" evidence="6">
    <location>
        <begin position="196"/>
        <end position="215"/>
    </location>
</feature>
<reference evidence="8" key="1">
    <citation type="journal article" date="2020" name="bioRxiv">
        <title>Comparative genomics of Chlamydomonas.</title>
        <authorList>
            <person name="Craig R.J."/>
            <person name="Hasan A.R."/>
            <person name="Ness R.W."/>
            <person name="Keightley P.D."/>
        </authorList>
    </citation>
    <scope>NUCLEOTIDE SEQUENCE</scope>
    <source>
        <strain evidence="8">CCAP 11/70</strain>
    </source>
</reference>
<dbReference type="EMBL" id="JAEHOE010000154">
    <property type="protein sequence ID" value="KAG2484221.1"/>
    <property type="molecule type" value="Genomic_DNA"/>
</dbReference>
<protein>
    <recommendedName>
        <fullName evidence="7">Sugar phosphate transporter domain-containing protein</fullName>
    </recommendedName>
</protein>
<feature type="region of interest" description="Disordered" evidence="5">
    <location>
        <begin position="315"/>
        <end position="373"/>
    </location>
</feature>
<evidence type="ECO:0000256" key="2">
    <source>
        <dbReference type="ARBA" id="ARBA00022692"/>
    </source>
</evidence>
<name>A0A835XL26_9CHLO</name>
<keyword evidence="4 6" id="KW-0472">Membrane</keyword>
<feature type="transmembrane region" description="Helical" evidence="6">
    <location>
        <begin position="261"/>
        <end position="280"/>
    </location>
</feature>
<evidence type="ECO:0000256" key="1">
    <source>
        <dbReference type="ARBA" id="ARBA00004141"/>
    </source>
</evidence>
<dbReference type="InterPro" id="IPR050186">
    <property type="entry name" value="TPT_transporter"/>
</dbReference>
<evidence type="ECO:0000256" key="6">
    <source>
        <dbReference type="SAM" id="Phobius"/>
    </source>
</evidence>
<evidence type="ECO:0000256" key="5">
    <source>
        <dbReference type="SAM" id="MobiDB-lite"/>
    </source>
</evidence>